<reference evidence="2 3" key="1">
    <citation type="journal article" date="2019" name="Sci. Rep.">
        <title>A multi-omics analysis of the grapevine pathogen Lasiodiplodia theobromae reveals that temperature affects the expression of virulence- and pathogenicity-related genes.</title>
        <authorList>
            <person name="Felix C."/>
            <person name="Meneses R."/>
            <person name="Goncalves M.F.M."/>
            <person name="Tilleman L."/>
            <person name="Duarte A.S."/>
            <person name="Jorrin-Novo J.V."/>
            <person name="Van de Peer Y."/>
            <person name="Deforce D."/>
            <person name="Van Nieuwerburgh F."/>
            <person name="Esteves A.C."/>
            <person name="Alves A."/>
        </authorList>
    </citation>
    <scope>NUCLEOTIDE SEQUENCE [LARGE SCALE GENOMIC DNA]</scope>
    <source>
        <strain evidence="2 3">LA-SOL3</strain>
    </source>
</reference>
<feature type="transmembrane region" description="Helical" evidence="1">
    <location>
        <begin position="44"/>
        <end position="67"/>
    </location>
</feature>
<keyword evidence="1" id="KW-1133">Transmembrane helix</keyword>
<accession>A0A5N5DAQ6</accession>
<evidence type="ECO:0000313" key="3">
    <source>
        <dbReference type="Proteomes" id="UP000325902"/>
    </source>
</evidence>
<dbReference type="AlphaFoldDB" id="A0A5N5DAQ6"/>
<dbReference type="Proteomes" id="UP000325902">
    <property type="component" value="Unassembled WGS sequence"/>
</dbReference>
<evidence type="ECO:0000313" key="2">
    <source>
        <dbReference type="EMBL" id="KAB2574751.1"/>
    </source>
</evidence>
<keyword evidence="1" id="KW-0812">Transmembrane</keyword>
<keyword evidence="1" id="KW-0472">Membrane</keyword>
<evidence type="ECO:0000256" key="1">
    <source>
        <dbReference type="SAM" id="Phobius"/>
    </source>
</evidence>
<dbReference type="OrthoDB" id="4338954at2759"/>
<name>A0A5N5DAQ6_9PEZI</name>
<gene>
    <name evidence="2" type="ORF">DBV05_g6631</name>
</gene>
<comment type="caution">
    <text evidence="2">The sequence shown here is derived from an EMBL/GenBank/DDBJ whole genome shotgun (WGS) entry which is preliminary data.</text>
</comment>
<protein>
    <submittedName>
        <fullName evidence="2">Uncharacterized protein</fullName>
    </submittedName>
</protein>
<proteinExistence type="predicted"/>
<organism evidence="2 3">
    <name type="scientific">Lasiodiplodia theobromae</name>
    <dbReference type="NCBI Taxonomy" id="45133"/>
    <lineage>
        <taxon>Eukaryota</taxon>
        <taxon>Fungi</taxon>
        <taxon>Dikarya</taxon>
        <taxon>Ascomycota</taxon>
        <taxon>Pezizomycotina</taxon>
        <taxon>Dothideomycetes</taxon>
        <taxon>Dothideomycetes incertae sedis</taxon>
        <taxon>Botryosphaeriales</taxon>
        <taxon>Botryosphaeriaceae</taxon>
        <taxon>Lasiodiplodia</taxon>
    </lineage>
</organism>
<sequence length="121" mass="13195">MAPNAPRPFTTSARVHPALSFHQPHHAPLPKMTAPAPASRLGRFFLPVTGLLFIGPVIAGAAATNYLDKRYSPTHTTGLSATEARALRQREQNAALMSAYGDRESLEDVQRAMELYEAARK</sequence>
<keyword evidence="3" id="KW-1185">Reference proteome</keyword>
<dbReference type="EMBL" id="VCHE01000040">
    <property type="protein sequence ID" value="KAB2574751.1"/>
    <property type="molecule type" value="Genomic_DNA"/>
</dbReference>